<accession>X0Y776</accession>
<dbReference type="AlphaFoldDB" id="X0Y776"/>
<gene>
    <name evidence="2" type="ORF">S01H1_76512</name>
</gene>
<evidence type="ECO:0000313" key="2">
    <source>
        <dbReference type="EMBL" id="GAG44558.1"/>
    </source>
</evidence>
<name>X0Y776_9ZZZZ</name>
<sequence length="29" mass="2885">LGSGDAVPYGTPPENVRAAADAAARFPVD</sequence>
<reference evidence="2" key="1">
    <citation type="journal article" date="2014" name="Front. Microbiol.">
        <title>High frequency of phylogenetically diverse reductive dehalogenase-homologous genes in deep subseafloor sedimentary metagenomes.</title>
        <authorList>
            <person name="Kawai M."/>
            <person name="Futagami T."/>
            <person name="Toyoda A."/>
            <person name="Takaki Y."/>
            <person name="Nishi S."/>
            <person name="Hori S."/>
            <person name="Arai W."/>
            <person name="Tsubouchi T."/>
            <person name="Morono Y."/>
            <person name="Uchiyama I."/>
            <person name="Ito T."/>
            <person name="Fujiyama A."/>
            <person name="Inagaki F."/>
            <person name="Takami H."/>
        </authorList>
    </citation>
    <scope>NUCLEOTIDE SEQUENCE</scope>
    <source>
        <strain evidence="2">Expedition CK06-06</strain>
    </source>
</reference>
<feature type="non-terminal residue" evidence="2">
    <location>
        <position position="1"/>
    </location>
</feature>
<dbReference type="EMBL" id="BARS01051352">
    <property type="protein sequence ID" value="GAG44558.1"/>
    <property type="molecule type" value="Genomic_DNA"/>
</dbReference>
<feature type="compositionally biased region" description="Low complexity" evidence="1">
    <location>
        <begin position="18"/>
        <end position="29"/>
    </location>
</feature>
<protein>
    <submittedName>
        <fullName evidence="2">Uncharacterized protein</fullName>
    </submittedName>
</protein>
<feature type="region of interest" description="Disordered" evidence="1">
    <location>
        <begin position="1"/>
        <end position="29"/>
    </location>
</feature>
<proteinExistence type="predicted"/>
<evidence type="ECO:0000256" key="1">
    <source>
        <dbReference type="SAM" id="MobiDB-lite"/>
    </source>
</evidence>
<comment type="caution">
    <text evidence="2">The sequence shown here is derived from an EMBL/GenBank/DDBJ whole genome shotgun (WGS) entry which is preliminary data.</text>
</comment>
<organism evidence="2">
    <name type="scientific">marine sediment metagenome</name>
    <dbReference type="NCBI Taxonomy" id="412755"/>
    <lineage>
        <taxon>unclassified sequences</taxon>
        <taxon>metagenomes</taxon>
        <taxon>ecological metagenomes</taxon>
    </lineage>
</organism>